<dbReference type="GO" id="GO:0009279">
    <property type="term" value="C:cell outer membrane"/>
    <property type="evidence" value="ECO:0007669"/>
    <property type="project" value="UniProtKB-SubCell"/>
</dbReference>
<dbReference type="GO" id="GO:0043165">
    <property type="term" value="P:Gram-negative-bacterium-type cell outer membrane assembly"/>
    <property type="evidence" value="ECO:0007669"/>
    <property type="project" value="UniProtKB-UniRule"/>
</dbReference>
<comment type="subunit">
    <text evidence="1">Component of the lipopolysaccharide transport and assembly complex.</text>
</comment>
<dbReference type="Pfam" id="PF04453">
    <property type="entry name" value="LptD"/>
    <property type="match status" value="1"/>
</dbReference>
<gene>
    <name evidence="1" type="primary">lptD</name>
    <name evidence="3" type="ORF">B5K06_06700</name>
</gene>
<evidence type="ECO:0000313" key="4">
    <source>
        <dbReference type="Proteomes" id="UP000254939"/>
    </source>
</evidence>
<dbReference type="Proteomes" id="UP000254939">
    <property type="component" value="Unassembled WGS sequence"/>
</dbReference>
<comment type="function">
    <text evidence="1">Involved in the assembly of lipopolysaccharide (LPS) at the surface of the outer membrane.</text>
</comment>
<sequence>MAAGDRKTFSKQLVALLVGAALSTYSNGFPAAFAQDALQGLKPNVSDDQKLILSANELVYNKDAQIVSAIGGVQINYAGYKMVSQRVEYNQQTRRLMALGNVELVGPDGNRMYADKLDVTDDFGNGFVNALRIETADNTRLVAETGERVGGTQMILNKGVYTACLPCAEKPEKPPFWQVKAERVIQDGVKHTIRLEKARFELLGHPLAYVPWIEVPDNTVKRKSGFLFPSFVTAQNLGFGLSVPYYYVISPSSDVTVTGTGYTTQGFLLDAEYRQRYENGTHILRMAGIDQASPGTFTPGTSDAEKDFRGVIASKGDFQINPRWAFGWDVMVQSDNNFSRTYSLKGLDYSTKTNQVYLTGLGKRNYFDLRSFYFDVQNADPNDVAEKQQAIVYPVMDYHFVAPQPLAGGELSADVNFTNLSRTHDDFYSVAGFDRFRGLDGQTSRLTGELEWKRTFVTPEGFLITPMLAARGDALALNMTAPPTSGTGFVYDGNYDDGNSATRSMFTAGLEMRYPILGTTANSTHLFEPIVQIYARPDERLAGALPNEDAQSFVFDATNLFERDKFSGYDRIEGGTRANVGFQYTGTFDNGYKLHGIFGQSYQLGGQNSFDTADLVNVGADSGLESDVSDFVGLGGIETPQGLAMAASYRLDEKSLAFRRGDLTAGFQNDDFQSQLIYTHVSAQPEYGFAEDNDEIQAKGSVKFKDYWSVFGGIAWDLQDNSVVRKTFGLTYEDECTIFTIAYSEKRDTTAETASDWSIGARLTFRTLGDINLGGPVDTSTSIYQN</sequence>
<evidence type="ECO:0000256" key="1">
    <source>
        <dbReference type="HAMAP-Rule" id="MF_01411"/>
    </source>
</evidence>
<comment type="caution">
    <text evidence="3">The sequence shown here is derived from an EMBL/GenBank/DDBJ whole genome shotgun (WGS) entry which is preliminary data.</text>
</comment>
<dbReference type="PANTHER" id="PTHR30189:SF1">
    <property type="entry name" value="LPS-ASSEMBLY PROTEIN LPTD"/>
    <property type="match status" value="1"/>
</dbReference>
<dbReference type="PANTHER" id="PTHR30189">
    <property type="entry name" value="LPS-ASSEMBLY PROTEIN"/>
    <property type="match status" value="1"/>
</dbReference>
<dbReference type="GO" id="GO:1990351">
    <property type="term" value="C:transporter complex"/>
    <property type="evidence" value="ECO:0007669"/>
    <property type="project" value="TreeGrafter"/>
</dbReference>
<comment type="subcellular location">
    <subcellularLocation>
        <location evidence="1">Cell outer membrane</location>
    </subcellularLocation>
</comment>
<dbReference type="GO" id="GO:0015920">
    <property type="term" value="P:lipopolysaccharide transport"/>
    <property type="evidence" value="ECO:0007669"/>
    <property type="project" value="InterPro"/>
</dbReference>
<dbReference type="InterPro" id="IPR007543">
    <property type="entry name" value="LptD_C"/>
</dbReference>
<dbReference type="AlphaFoldDB" id="A0A370KSQ0"/>
<comment type="similarity">
    <text evidence="1">Belongs to the LptD family.</text>
</comment>
<dbReference type="HAMAP" id="MF_01411">
    <property type="entry name" value="LPS_assembly_LptD"/>
    <property type="match status" value="1"/>
</dbReference>
<dbReference type="OrthoDB" id="9760225at2"/>
<comment type="caution">
    <text evidence="1">Lacks conserved residue(s) required for the propagation of feature annotation.</text>
</comment>
<feature type="domain" description="LptD C-terminal" evidence="2">
    <location>
        <begin position="308"/>
        <end position="692"/>
    </location>
</feature>
<dbReference type="EMBL" id="NAAC01000007">
    <property type="protein sequence ID" value="RDJ13668.1"/>
    <property type="molecule type" value="Genomic_DNA"/>
</dbReference>
<reference evidence="3 4" key="1">
    <citation type="submission" date="2017-03" db="EMBL/GenBank/DDBJ databases">
        <title>Genome analysis of Rhizobial strains effectives or ineffectives for nitrogen fixation isolated from bean seeds.</title>
        <authorList>
            <person name="Peralta H."/>
            <person name="Aguilar-Vera A."/>
            <person name="Mora Y."/>
            <person name="Vargas-Lagunas C."/>
            <person name="Girard L."/>
            <person name="Mora J."/>
        </authorList>
    </citation>
    <scope>NUCLEOTIDE SEQUENCE [LARGE SCALE GENOMIC DNA]</scope>
    <source>
        <strain evidence="3 4">CCGM3</strain>
    </source>
</reference>
<organism evidence="3 4">
    <name type="scientific">Rhizobium grahamii</name>
    <dbReference type="NCBI Taxonomy" id="1120045"/>
    <lineage>
        <taxon>Bacteria</taxon>
        <taxon>Pseudomonadati</taxon>
        <taxon>Pseudomonadota</taxon>
        <taxon>Alphaproteobacteria</taxon>
        <taxon>Hyphomicrobiales</taxon>
        <taxon>Rhizobiaceae</taxon>
        <taxon>Rhizobium/Agrobacterium group</taxon>
        <taxon>Rhizobium</taxon>
    </lineage>
</organism>
<keyword evidence="1" id="KW-0998">Cell outer membrane</keyword>
<accession>A0A370KSQ0</accession>
<evidence type="ECO:0000313" key="3">
    <source>
        <dbReference type="EMBL" id="RDJ13668.1"/>
    </source>
</evidence>
<keyword evidence="1" id="KW-0472">Membrane</keyword>
<evidence type="ECO:0000259" key="2">
    <source>
        <dbReference type="Pfam" id="PF04453"/>
    </source>
</evidence>
<dbReference type="RefSeq" id="WP_114712204.1">
    <property type="nucleotide sequence ID" value="NZ_KZ857258.1"/>
</dbReference>
<keyword evidence="1" id="KW-0732">Signal</keyword>
<dbReference type="InterPro" id="IPR050218">
    <property type="entry name" value="LptD"/>
</dbReference>
<name>A0A370KSQ0_9HYPH</name>
<proteinExistence type="inferred from homology"/>
<protein>
    <recommendedName>
        <fullName evidence="1">LPS-assembly protein LptD</fullName>
    </recommendedName>
</protein>
<dbReference type="InterPro" id="IPR020889">
    <property type="entry name" value="LipoPS_assembly_LptD"/>
</dbReference>